<evidence type="ECO:0000313" key="2">
    <source>
        <dbReference type="EMBL" id="KAL0062174.1"/>
    </source>
</evidence>
<sequence>MLSTYPLGEYTPPGCRQRWAIAGNIETVEFEIETNDFLLWVAEESLREIAGGRGCVEDKESHLKEQKRLQIELKSLKVRLRELKEELAYNNAQRGKIYHHFPAQKILQRRRR</sequence>
<evidence type="ECO:0000313" key="3">
    <source>
        <dbReference type="Proteomes" id="UP001437256"/>
    </source>
</evidence>
<dbReference type="EMBL" id="JBBXMP010000112">
    <property type="protein sequence ID" value="KAL0062174.1"/>
    <property type="molecule type" value="Genomic_DNA"/>
</dbReference>
<evidence type="ECO:0000256" key="1">
    <source>
        <dbReference type="SAM" id="Coils"/>
    </source>
</evidence>
<name>A0ABR2ZMG3_9AGAR</name>
<comment type="caution">
    <text evidence="2">The sequence shown here is derived from an EMBL/GenBank/DDBJ whole genome shotgun (WGS) entry which is preliminary data.</text>
</comment>
<feature type="coiled-coil region" evidence="1">
    <location>
        <begin position="59"/>
        <end position="93"/>
    </location>
</feature>
<dbReference type="Proteomes" id="UP001437256">
    <property type="component" value="Unassembled WGS sequence"/>
</dbReference>
<keyword evidence="1" id="KW-0175">Coiled coil</keyword>
<proteinExistence type="predicted"/>
<protein>
    <submittedName>
        <fullName evidence="2">Uncharacterized protein</fullName>
    </submittedName>
</protein>
<accession>A0ABR2ZMG3</accession>
<organism evidence="2 3">
    <name type="scientific">Marasmius tenuissimus</name>
    <dbReference type="NCBI Taxonomy" id="585030"/>
    <lineage>
        <taxon>Eukaryota</taxon>
        <taxon>Fungi</taxon>
        <taxon>Dikarya</taxon>
        <taxon>Basidiomycota</taxon>
        <taxon>Agaricomycotina</taxon>
        <taxon>Agaricomycetes</taxon>
        <taxon>Agaricomycetidae</taxon>
        <taxon>Agaricales</taxon>
        <taxon>Marasmiineae</taxon>
        <taxon>Marasmiaceae</taxon>
        <taxon>Marasmius</taxon>
    </lineage>
</organism>
<reference evidence="2 3" key="1">
    <citation type="submission" date="2024-05" db="EMBL/GenBank/DDBJ databases">
        <title>A draft genome resource for the thread blight pathogen Marasmius tenuissimus strain MS-2.</title>
        <authorList>
            <person name="Yulfo-Soto G.E."/>
            <person name="Baruah I.K."/>
            <person name="Amoako-Attah I."/>
            <person name="Bukari Y."/>
            <person name="Meinhardt L.W."/>
            <person name="Bailey B.A."/>
            <person name="Cohen S.P."/>
        </authorList>
    </citation>
    <scope>NUCLEOTIDE SEQUENCE [LARGE SCALE GENOMIC DNA]</scope>
    <source>
        <strain evidence="2 3">MS-2</strain>
    </source>
</reference>
<keyword evidence="3" id="KW-1185">Reference proteome</keyword>
<gene>
    <name evidence="2" type="ORF">AAF712_010921</name>
</gene>